<feature type="compositionally biased region" description="Basic and acidic residues" evidence="1">
    <location>
        <begin position="71"/>
        <end position="83"/>
    </location>
</feature>
<comment type="caution">
    <text evidence="2">The sequence shown here is derived from an EMBL/GenBank/DDBJ whole genome shotgun (WGS) entry which is preliminary data.</text>
</comment>
<proteinExistence type="predicted"/>
<feature type="region of interest" description="Disordered" evidence="1">
    <location>
        <begin position="41"/>
        <end position="83"/>
    </location>
</feature>
<feature type="compositionally biased region" description="Basic and acidic residues" evidence="1">
    <location>
        <begin position="41"/>
        <end position="61"/>
    </location>
</feature>
<accession>A0A644ZGK7</accession>
<gene>
    <name evidence="2" type="ORF">SDC9_86663</name>
</gene>
<organism evidence="2">
    <name type="scientific">bioreactor metagenome</name>
    <dbReference type="NCBI Taxonomy" id="1076179"/>
    <lineage>
        <taxon>unclassified sequences</taxon>
        <taxon>metagenomes</taxon>
        <taxon>ecological metagenomes</taxon>
    </lineage>
</organism>
<sequence length="83" mass="8814">MPLQLRRVAVLHGGGGGGARNAEGDRRDGPAEHASLVNAHEHAEGRGGGHFVDQRKQEGDGHIPAQAGNRPDCDPEKHADRRV</sequence>
<protein>
    <submittedName>
        <fullName evidence="2">Uncharacterized protein</fullName>
    </submittedName>
</protein>
<dbReference type="AlphaFoldDB" id="A0A644ZGK7"/>
<evidence type="ECO:0000256" key="1">
    <source>
        <dbReference type="SAM" id="MobiDB-lite"/>
    </source>
</evidence>
<reference evidence="2" key="1">
    <citation type="submission" date="2019-08" db="EMBL/GenBank/DDBJ databases">
        <authorList>
            <person name="Kucharzyk K."/>
            <person name="Murdoch R.W."/>
            <person name="Higgins S."/>
            <person name="Loffler F."/>
        </authorList>
    </citation>
    <scope>NUCLEOTIDE SEQUENCE</scope>
</reference>
<dbReference type="EMBL" id="VSSQ01008851">
    <property type="protein sequence ID" value="MPM40025.1"/>
    <property type="molecule type" value="Genomic_DNA"/>
</dbReference>
<evidence type="ECO:0000313" key="2">
    <source>
        <dbReference type="EMBL" id="MPM40025.1"/>
    </source>
</evidence>
<feature type="region of interest" description="Disordered" evidence="1">
    <location>
        <begin position="11"/>
        <end position="30"/>
    </location>
</feature>
<name>A0A644ZGK7_9ZZZZ</name>